<feature type="region of interest" description="Disordered" evidence="10">
    <location>
        <begin position="471"/>
        <end position="490"/>
    </location>
</feature>
<evidence type="ECO:0000256" key="6">
    <source>
        <dbReference type="ARBA" id="ARBA00022840"/>
    </source>
</evidence>
<dbReference type="Gene3D" id="2.60.40.10">
    <property type="entry name" value="Immunoglobulins"/>
    <property type="match status" value="7"/>
</dbReference>
<feature type="domain" description="MSP" evidence="12">
    <location>
        <begin position="328"/>
        <end position="448"/>
    </location>
</feature>
<dbReference type="Gene3D" id="1.10.510.10">
    <property type="entry name" value="Transferase(Phosphotransferase) domain 1"/>
    <property type="match status" value="1"/>
</dbReference>
<dbReference type="GO" id="GO:0005524">
    <property type="term" value="F:ATP binding"/>
    <property type="evidence" value="ECO:0007669"/>
    <property type="project" value="UniProtKB-UniRule"/>
</dbReference>
<evidence type="ECO:0000256" key="2">
    <source>
        <dbReference type="ARBA" id="ARBA00022527"/>
    </source>
</evidence>
<keyword evidence="14" id="KW-1185">Reference proteome</keyword>
<comment type="catalytic activity">
    <reaction evidence="7">
        <text>L-threonyl-[protein] + ATP = O-phospho-L-threonyl-[protein] + ADP + H(+)</text>
        <dbReference type="Rhea" id="RHEA:46608"/>
        <dbReference type="Rhea" id="RHEA-COMP:11060"/>
        <dbReference type="Rhea" id="RHEA-COMP:11605"/>
        <dbReference type="ChEBI" id="CHEBI:15378"/>
        <dbReference type="ChEBI" id="CHEBI:30013"/>
        <dbReference type="ChEBI" id="CHEBI:30616"/>
        <dbReference type="ChEBI" id="CHEBI:61977"/>
        <dbReference type="ChEBI" id="CHEBI:456216"/>
        <dbReference type="EC" id="2.7.11.1"/>
    </reaction>
</comment>
<proteinExistence type="predicted"/>
<keyword evidence="2" id="KW-0723">Serine/threonine-protein kinase</keyword>
<evidence type="ECO:0000256" key="4">
    <source>
        <dbReference type="ARBA" id="ARBA00022741"/>
    </source>
</evidence>
<feature type="binding site" evidence="9">
    <location>
        <position position="57"/>
    </location>
    <ligand>
        <name>ATP</name>
        <dbReference type="ChEBI" id="CHEBI:30616"/>
    </ligand>
</feature>
<feature type="domain" description="Protein kinase" evidence="11">
    <location>
        <begin position="30"/>
        <end position="303"/>
    </location>
</feature>
<protein>
    <recommendedName>
        <fullName evidence="1">non-specific serine/threonine protein kinase</fullName>
        <ecNumber evidence="1">2.7.11.1</ecNumber>
    </recommendedName>
</protein>
<dbReference type="PROSITE" id="PS50011">
    <property type="entry name" value="PROTEIN_KINASE_DOM"/>
    <property type="match status" value="1"/>
</dbReference>
<dbReference type="FunFam" id="3.30.200.20:FF:000465">
    <property type="entry name" value="Cysteine-rich receptor-like protein kinase 6"/>
    <property type="match status" value="1"/>
</dbReference>
<dbReference type="InterPro" id="IPR008962">
    <property type="entry name" value="PapD-like_sf"/>
</dbReference>
<evidence type="ECO:0000256" key="8">
    <source>
        <dbReference type="ARBA" id="ARBA00048679"/>
    </source>
</evidence>
<feature type="domain" description="MSP" evidence="12">
    <location>
        <begin position="494"/>
        <end position="610"/>
    </location>
</feature>
<evidence type="ECO:0000256" key="7">
    <source>
        <dbReference type="ARBA" id="ARBA00047899"/>
    </source>
</evidence>
<keyword evidence="5" id="KW-0418">Kinase</keyword>
<dbReference type="SUPFAM" id="SSF56112">
    <property type="entry name" value="Protein kinase-like (PK-like)"/>
    <property type="match status" value="1"/>
</dbReference>
<evidence type="ECO:0000256" key="3">
    <source>
        <dbReference type="ARBA" id="ARBA00022679"/>
    </source>
</evidence>
<dbReference type="InterPro" id="IPR013783">
    <property type="entry name" value="Ig-like_fold"/>
</dbReference>
<keyword evidence="4 9" id="KW-0547">Nucleotide-binding</keyword>
<comment type="caution">
    <text evidence="13">The sequence shown here is derived from an EMBL/GenBank/DDBJ whole genome shotgun (WGS) entry which is preliminary data.</text>
</comment>
<dbReference type="SMART" id="SM00220">
    <property type="entry name" value="S_TKc"/>
    <property type="match status" value="1"/>
</dbReference>
<dbReference type="Gene3D" id="3.30.200.20">
    <property type="entry name" value="Phosphorylase Kinase, domain 1"/>
    <property type="match status" value="1"/>
</dbReference>
<comment type="catalytic activity">
    <reaction evidence="8">
        <text>L-seryl-[protein] + ATP = O-phospho-L-seryl-[protein] + ADP + H(+)</text>
        <dbReference type="Rhea" id="RHEA:17989"/>
        <dbReference type="Rhea" id="RHEA-COMP:9863"/>
        <dbReference type="Rhea" id="RHEA-COMP:11604"/>
        <dbReference type="ChEBI" id="CHEBI:15378"/>
        <dbReference type="ChEBI" id="CHEBI:29999"/>
        <dbReference type="ChEBI" id="CHEBI:30616"/>
        <dbReference type="ChEBI" id="CHEBI:83421"/>
        <dbReference type="ChEBI" id="CHEBI:456216"/>
        <dbReference type="EC" id="2.7.11.1"/>
    </reaction>
</comment>
<dbReference type="InterPro" id="IPR017441">
    <property type="entry name" value="Protein_kinase_ATP_BS"/>
</dbReference>
<dbReference type="InterPro" id="IPR000535">
    <property type="entry name" value="MSP_dom"/>
</dbReference>
<feature type="domain" description="MSP" evidence="12">
    <location>
        <begin position="869"/>
        <end position="987"/>
    </location>
</feature>
<dbReference type="FunFam" id="1.10.510.10:FF:001023">
    <property type="entry name" value="Os07g0541700 protein"/>
    <property type="match status" value="1"/>
</dbReference>
<dbReference type="PROSITE" id="PS00108">
    <property type="entry name" value="PROTEIN_KINASE_ST"/>
    <property type="match status" value="1"/>
</dbReference>
<dbReference type="PROSITE" id="PS00107">
    <property type="entry name" value="PROTEIN_KINASE_ATP"/>
    <property type="match status" value="1"/>
</dbReference>
<dbReference type="PROSITE" id="PS50202">
    <property type="entry name" value="MSP"/>
    <property type="match status" value="6"/>
</dbReference>
<evidence type="ECO:0000256" key="1">
    <source>
        <dbReference type="ARBA" id="ARBA00012513"/>
    </source>
</evidence>
<dbReference type="SUPFAM" id="SSF49354">
    <property type="entry name" value="PapD-like"/>
    <property type="match status" value="6"/>
</dbReference>
<accession>A0AAD8SL61</accession>
<dbReference type="PANTHER" id="PTHR45707">
    <property type="entry name" value="C2 CALCIUM/LIPID-BINDING PLANT PHOSPHORIBOSYLTRANSFERASE FAMILY PROTEIN"/>
    <property type="match status" value="1"/>
</dbReference>
<dbReference type="GO" id="GO:0004674">
    <property type="term" value="F:protein serine/threonine kinase activity"/>
    <property type="evidence" value="ECO:0007669"/>
    <property type="project" value="UniProtKB-KW"/>
</dbReference>
<evidence type="ECO:0000259" key="11">
    <source>
        <dbReference type="PROSITE" id="PS50011"/>
    </source>
</evidence>
<dbReference type="Pfam" id="PF00635">
    <property type="entry name" value="Motile_Sperm"/>
    <property type="match status" value="4"/>
</dbReference>
<evidence type="ECO:0000256" key="5">
    <source>
        <dbReference type="ARBA" id="ARBA00022777"/>
    </source>
</evidence>
<evidence type="ECO:0000313" key="13">
    <source>
        <dbReference type="EMBL" id="KAK1660342.1"/>
    </source>
</evidence>
<dbReference type="PANTHER" id="PTHR45707:SF50">
    <property type="entry name" value="VESICLE-ASSOCIATED PROTEIN 1-1"/>
    <property type="match status" value="1"/>
</dbReference>
<name>A0AAD8SL61_LOLMU</name>
<keyword evidence="6 9" id="KW-0067">ATP-binding</keyword>
<reference evidence="13" key="1">
    <citation type="submission" date="2023-07" db="EMBL/GenBank/DDBJ databases">
        <title>A chromosome-level genome assembly of Lolium multiflorum.</title>
        <authorList>
            <person name="Chen Y."/>
            <person name="Copetti D."/>
            <person name="Kolliker R."/>
            <person name="Studer B."/>
        </authorList>
    </citation>
    <scope>NUCLEOTIDE SEQUENCE</scope>
    <source>
        <strain evidence="13">02402/16</strain>
        <tissue evidence="13">Leaf</tissue>
    </source>
</reference>
<dbReference type="Pfam" id="PF00069">
    <property type="entry name" value="Pkinase"/>
    <property type="match status" value="1"/>
</dbReference>
<gene>
    <name evidence="13" type="ORF">QYE76_048501</name>
</gene>
<evidence type="ECO:0000313" key="14">
    <source>
        <dbReference type="Proteomes" id="UP001231189"/>
    </source>
</evidence>
<keyword evidence="3" id="KW-0808">Transferase</keyword>
<dbReference type="EMBL" id="JAUUTY010000003">
    <property type="protein sequence ID" value="KAK1660342.1"/>
    <property type="molecule type" value="Genomic_DNA"/>
</dbReference>
<feature type="domain" description="MSP" evidence="12">
    <location>
        <begin position="730"/>
        <end position="859"/>
    </location>
</feature>
<dbReference type="InterPro" id="IPR008271">
    <property type="entry name" value="Ser/Thr_kinase_AS"/>
</dbReference>
<dbReference type="InterPro" id="IPR011009">
    <property type="entry name" value="Kinase-like_dom_sf"/>
</dbReference>
<dbReference type="InterPro" id="IPR000719">
    <property type="entry name" value="Prot_kinase_dom"/>
</dbReference>
<feature type="domain" description="MSP" evidence="12">
    <location>
        <begin position="1120"/>
        <end position="1237"/>
    </location>
</feature>
<evidence type="ECO:0000259" key="12">
    <source>
        <dbReference type="PROSITE" id="PS50202"/>
    </source>
</evidence>
<organism evidence="13 14">
    <name type="scientific">Lolium multiflorum</name>
    <name type="common">Italian ryegrass</name>
    <name type="synonym">Lolium perenne subsp. multiflorum</name>
    <dbReference type="NCBI Taxonomy" id="4521"/>
    <lineage>
        <taxon>Eukaryota</taxon>
        <taxon>Viridiplantae</taxon>
        <taxon>Streptophyta</taxon>
        <taxon>Embryophyta</taxon>
        <taxon>Tracheophyta</taxon>
        <taxon>Spermatophyta</taxon>
        <taxon>Magnoliopsida</taxon>
        <taxon>Liliopsida</taxon>
        <taxon>Poales</taxon>
        <taxon>Poaceae</taxon>
        <taxon>BOP clade</taxon>
        <taxon>Pooideae</taxon>
        <taxon>Poodae</taxon>
        <taxon>Poeae</taxon>
        <taxon>Poeae Chloroplast Group 2 (Poeae type)</taxon>
        <taxon>Loliodinae</taxon>
        <taxon>Loliinae</taxon>
        <taxon>Lolium</taxon>
    </lineage>
</organism>
<dbReference type="EC" id="2.7.11.1" evidence="1"/>
<dbReference type="AlphaFoldDB" id="A0AAD8SL61"/>
<feature type="domain" description="MSP" evidence="12">
    <location>
        <begin position="994"/>
        <end position="1112"/>
    </location>
</feature>
<evidence type="ECO:0000256" key="9">
    <source>
        <dbReference type="PROSITE-ProRule" id="PRU10141"/>
    </source>
</evidence>
<evidence type="ECO:0000256" key="10">
    <source>
        <dbReference type="SAM" id="MobiDB-lite"/>
    </source>
</evidence>
<dbReference type="Proteomes" id="UP001231189">
    <property type="component" value="Unassembled WGS sequence"/>
</dbReference>
<sequence>MEDVLERIFDGSIEPRDVKLSALESITENFSEERIIGAGGFGTVYKGVLQNGEVAVKRLKNNQTIDEKLFRREVNSLLNVNHKNIVRFLGFCSNTEHKAIKCEGSKEYIYAEDRVRILCFEYINDGSLDKYVADELRGLPWDTRYFIIKGICEGLQYLHMIKHIIHMDLKPANILIDYNMVAKITDFGLSRMMENSQTKSTTRFLSLGYTAPEYLDNGKMSVKSDVYSLGIIIIELVTGFRTVPDINNVLRRWRHRCHKSGKETPFRYQQIAKLIEIGLLCQEKDPYKRPFISDIVREINELESTDRQISNANEYTVGHRSPYLDDDMLGIEPLELCFPFELNNHISCLLELTNETNDFIAFAIQTTSPLPYCIQPTKDIVAPRSKYSVNITLQPLEKEPQDWQYIGDFIVRSTKVNDSLMSENITEDIFHKEEGKLVDVVNLEVTYKAEVPKVDVSLGSLIIPDTISLHSPQEASVPPTEAESEISASTSDEVIRFDPPELCFPMVPDKTVLSSIKIINTTESYVSFCICCSEEKPAGDYVFNKIESVLPPRSTECLIVRRYEKEGAVQNMQINDEFYVSYAIVAEDVKAYDLDLHDYTEHKKLHTVGKKFEPPELSFPCLNKTSLSWVNIVNSTDCHIGFNTWSYKNNVATYTIEQRRGILPPRSTQRMVVQRVPKEKTEVEESESSSSEEEETNFFVWNMIVLEGVEASSLVDYNSDEESKELPLICKKISPCTSDELIRLDHPELRFTFSENKTALSSINMVNVTDYYVGFRLFNGDTNAHYYEPNPELGILGPQSAQRVLVSRPTDQKEPEDMQYNEKFFMWNAIVSEGVKASDLDCYMCKEEEQSKELPIIFNKVTSSTSVELIKLEPPEVCFPFLPSKRLLSSIKIVNITDYHIGFNTAVEETNVASYITEPKCGVLRPWSTQELVVSRVSKDETPELVDLQCVDKYFVWSGFVTEDVNASDLITWMPITERKEFPIVFAKASSNELIQFDPPELCLSLLLNQRVLSSAKIVNITDQYICFRICTKKSKSARYYANPSEGILPPLSTQLLLVTRIAEEKELEDSQCTDKFLVWNVIVSEDFKASDVIDNMSETKCTELPIVLTKTSSSTPNELIQLDPPELHLPFLPNKKVLSSIKIVNLTDYNVGFNTYSRPTNAAWYHTEPPRGILPPRCTRKLMVTREEKEDALQDKHLNDKYFVWKSIVSECVKDSDLSDYMADQESLELPIIIDK</sequence>